<sequence length="184" mass="20610">MQLLTPRLILRSWMASDKLPFAEMSEDADVMEYLRPLATRDASDAWVDFQISHQSSHGFCLWAVESRASGIFMGAVGLLCVGFVAHFAPAVEVGWRLARPFWGQGFAVEAARASLQFGFEQIRLNEVVAHASIRNVRSRRVMARLGMSHDSADDFDHPRIAETDSLKRQVLCRLTRAAWAAQCS</sequence>
<keyword evidence="2" id="KW-0808">Transferase</keyword>
<evidence type="ECO:0000313" key="2">
    <source>
        <dbReference type="EMBL" id="KRR27010.1"/>
    </source>
</evidence>
<dbReference type="SUPFAM" id="SSF55729">
    <property type="entry name" value="Acyl-CoA N-acyltransferases (Nat)"/>
    <property type="match status" value="1"/>
</dbReference>
<comment type="caution">
    <text evidence="2">The sequence shown here is derived from an EMBL/GenBank/DDBJ whole genome shotgun (WGS) entry which is preliminary data.</text>
</comment>
<dbReference type="PANTHER" id="PTHR43792">
    <property type="entry name" value="GNAT FAMILY, PUTATIVE (AFU_ORTHOLOGUE AFUA_3G00765)-RELATED-RELATED"/>
    <property type="match status" value="1"/>
</dbReference>
<dbReference type="RefSeq" id="WP_057856612.1">
    <property type="nucleotide sequence ID" value="NZ_LLYB01000039.1"/>
</dbReference>
<dbReference type="GO" id="GO:0016747">
    <property type="term" value="F:acyltransferase activity, transferring groups other than amino-acyl groups"/>
    <property type="evidence" value="ECO:0007669"/>
    <property type="project" value="InterPro"/>
</dbReference>
<evidence type="ECO:0000259" key="1">
    <source>
        <dbReference type="Pfam" id="PF13302"/>
    </source>
</evidence>
<proteinExistence type="predicted"/>
<reference evidence="2 3" key="1">
    <citation type="submission" date="2014-03" db="EMBL/GenBank/DDBJ databases">
        <title>Bradyrhizobium valentinum sp. nov., isolated from effective nodules of Lupinus mariae-josephae, a lupine endemic of basic-lime soils in Eastern Spain.</title>
        <authorList>
            <person name="Duran D."/>
            <person name="Rey L."/>
            <person name="Navarro A."/>
            <person name="Busquets A."/>
            <person name="Imperial J."/>
            <person name="Ruiz-Argueso T."/>
        </authorList>
    </citation>
    <scope>NUCLEOTIDE SEQUENCE [LARGE SCALE GENOMIC DNA]</scope>
    <source>
        <strain evidence="2 3">CCBAU 23086</strain>
    </source>
</reference>
<dbReference type="OrthoDB" id="6293260at2"/>
<dbReference type="InterPro" id="IPR000182">
    <property type="entry name" value="GNAT_dom"/>
</dbReference>
<dbReference type="EMBL" id="LLYB01000039">
    <property type="protein sequence ID" value="KRR27010.1"/>
    <property type="molecule type" value="Genomic_DNA"/>
</dbReference>
<dbReference type="Proteomes" id="UP000051660">
    <property type="component" value="Unassembled WGS sequence"/>
</dbReference>
<protein>
    <submittedName>
        <fullName evidence="2">GCN5 family acetyltransferase</fullName>
    </submittedName>
</protein>
<accession>A0A0R3N3S0</accession>
<dbReference type="InterPro" id="IPR016181">
    <property type="entry name" value="Acyl_CoA_acyltransferase"/>
</dbReference>
<dbReference type="Pfam" id="PF13302">
    <property type="entry name" value="Acetyltransf_3"/>
    <property type="match status" value="1"/>
</dbReference>
<organism evidence="2 3">
    <name type="scientific">Bradyrhizobium lablabi</name>
    <dbReference type="NCBI Taxonomy" id="722472"/>
    <lineage>
        <taxon>Bacteria</taxon>
        <taxon>Pseudomonadati</taxon>
        <taxon>Pseudomonadota</taxon>
        <taxon>Alphaproteobacteria</taxon>
        <taxon>Hyphomicrobiales</taxon>
        <taxon>Nitrobacteraceae</taxon>
        <taxon>Bradyrhizobium</taxon>
    </lineage>
</organism>
<dbReference type="InterPro" id="IPR051531">
    <property type="entry name" value="N-acetyltransferase"/>
</dbReference>
<name>A0A0R3N3S0_9BRAD</name>
<dbReference type="Gene3D" id="3.40.630.30">
    <property type="match status" value="1"/>
</dbReference>
<feature type="domain" description="N-acetyltransferase" evidence="1">
    <location>
        <begin position="7"/>
        <end position="147"/>
    </location>
</feature>
<dbReference type="AlphaFoldDB" id="A0A0R3N3S0"/>
<dbReference type="PANTHER" id="PTHR43792:SF1">
    <property type="entry name" value="N-ACETYLTRANSFERASE DOMAIN-CONTAINING PROTEIN"/>
    <property type="match status" value="1"/>
</dbReference>
<gene>
    <name evidence="2" type="ORF">CQ14_35620</name>
</gene>
<evidence type="ECO:0000313" key="3">
    <source>
        <dbReference type="Proteomes" id="UP000051660"/>
    </source>
</evidence>